<dbReference type="EMBL" id="MN739320">
    <property type="protein sequence ID" value="QHS98654.1"/>
    <property type="molecule type" value="Genomic_DNA"/>
</dbReference>
<sequence length="347" mass="41302">MFKLNKKLNMFPLQHYRKKKNKLYYILKKSDDLGFCDMDSDTPAFKTMKLIRENCFDKRVQSKLEYLSVNIDFRECMYFLTDEKKMLEWFENIECEIAYDGFDIYTVNLLEHIDDLMSENKIVYMFINLDGYGVDQEEEEYYSCHGVSGIFVPLGNGKYKFNYINSHGKSMKTTDYLEHRFSSTRVKKIQFKEPVDVLLMRSFTKFINKNNSINAHVSYKGNELDTYYGVNLQCGDDHGICFIIPFILYYYLGNNYYKPFDKKNDLFSSASKLLKQNRIMDFVHYSFIDFHPEFKSIMMNCVLINERLALLRLCLEKSGFRFVKDITNTFVSFIGQSYFQKKIIDSY</sequence>
<reference evidence="1" key="1">
    <citation type="journal article" date="2020" name="Nature">
        <title>Giant virus diversity and host interactions through global metagenomics.</title>
        <authorList>
            <person name="Schulz F."/>
            <person name="Roux S."/>
            <person name="Paez-Espino D."/>
            <person name="Jungbluth S."/>
            <person name="Walsh D.A."/>
            <person name="Denef V.J."/>
            <person name="McMahon K.D."/>
            <person name="Konstantinidis K.T."/>
            <person name="Eloe-Fadrosh E.A."/>
            <person name="Kyrpides N.C."/>
            <person name="Woyke T."/>
        </authorList>
    </citation>
    <scope>NUCLEOTIDE SEQUENCE</scope>
    <source>
        <strain evidence="1">GVMAG-M-3300020185-18</strain>
    </source>
</reference>
<organism evidence="1">
    <name type="scientific">viral metagenome</name>
    <dbReference type="NCBI Taxonomy" id="1070528"/>
    <lineage>
        <taxon>unclassified sequences</taxon>
        <taxon>metagenomes</taxon>
        <taxon>organismal metagenomes</taxon>
    </lineage>
</organism>
<name>A0A6C0C4F4_9ZZZZ</name>
<dbReference type="AlphaFoldDB" id="A0A6C0C4F4"/>
<accession>A0A6C0C4F4</accession>
<evidence type="ECO:0000313" key="1">
    <source>
        <dbReference type="EMBL" id="QHS98654.1"/>
    </source>
</evidence>
<proteinExistence type="predicted"/>
<protein>
    <submittedName>
        <fullName evidence="1">Uncharacterized protein</fullName>
    </submittedName>
</protein>